<organism evidence="1 2">
    <name type="scientific">Escherichia phage A73</name>
    <dbReference type="NCBI Taxonomy" id="3003819"/>
    <lineage>
        <taxon>Viruses</taxon>
        <taxon>Duplodnaviria</taxon>
        <taxon>Heunggongvirae</taxon>
        <taxon>Uroviricota</taxon>
        <taxon>Caudoviricetes</taxon>
        <taxon>Vequintavirinae</taxon>
        <taxon>Septuagintavirus</taxon>
        <taxon>Septuagintavirus A73</taxon>
    </lineage>
</organism>
<dbReference type="Proteomes" id="UP001223579">
    <property type="component" value="Segment"/>
</dbReference>
<accession>A0AAE9VXF9</accession>
<dbReference type="GO" id="GO:0003676">
    <property type="term" value="F:nucleic acid binding"/>
    <property type="evidence" value="ECO:0007669"/>
    <property type="project" value="InterPro"/>
</dbReference>
<dbReference type="Gene3D" id="3.30.420.10">
    <property type="entry name" value="Ribonuclease H-like superfamily/Ribonuclease H"/>
    <property type="match status" value="1"/>
</dbReference>
<evidence type="ECO:0000313" key="1">
    <source>
        <dbReference type="EMBL" id="WBF77760.1"/>
    </source>
</evidence>
<name>A0AAE9VXF9_9CAUD</name>
<dbReference type="EMBL" id="OP778609">
    <property type="protein sequence ID" value="WBF77760.1"/>
    <property type="molecule type" value="Genomic_DNA"/>
</dbReference>
<gene>
    <name evidence="1" type="ORF">A73_194</name>
</gene>
<keyword evidence="2" id="KW-1185">Reference proteome</keyword>
<dbReference type="InterPro" id="IPR036397">
    <property type="entry name" value="RNaseH_sf"/>
</dbReference>
<protein>
    <submittedName>
        <fullName evidence="1">Uncharacterized protein</fullName>
    </submittedName>
</protein>
<reference evidence="1 2" key="1">
    <citation type="submission" date="2022-11" db="EMBL/GenBank/DDBJ databases">
        <authorList>
            <person name="Cortes-Martin A."/>
            <person name="Buttimer C.T.H."/>
            <person name="Hill C."/>
        </authorList>
    </citation>
    <scope>NUCLEOTIDE SEQUENCE [LARGE SCALE GENOMIC DNA]</scope>
</reference>
<sequence>MKILSIDQSMASCACVVFDGNEPIFKEVLKTTGSANAKDWQIRFDNPVEQMAYISRHIADICESFKVEKIVLESLSFGSAGNATRDLAGLFFCIQLTLLRDGYSMDNIHTIAPTSVKSWARGKLPGEEQEVMNAKGTKMEKIKMDKDQMMKVCELMEPGFLAGYSKTGKNGGSTDLADAYLIGRCYLERNGY</sequence>
<proteinExistence type="predicted"/>
<evidence type="ECO:0000313" key="2">
    <source>
        <dbReference type="Proteomes" id="UP001223579"/>
    </source>
</evidence>